<dbReference type="AlphaFoldDB" id="A0AAV1R9N3"/>
<evidence type="ECO:0000313" key="2">
    <source>
        <dbReference type="Proteomes" id="UP001314170"/>
    </source>
</evidence>
<accession>A0AAV1R9N3</accession>
<proteinExistence type="predicted"/>
<dbReference type="Proteomes" id="UP001314170">
    <property type="component" value="Unassembled WGS sequence"/>
</dbReference>
<keyword evidence="2" id="KW-1185">Reference proteome</keyword>
<gene>
    <name evidence="1" type="ORF">DCAF_LOCUS6779</name>
</gene>
<reference evidence="1 2" key="1">
    <citation type="submission" date="2024-01" db="EMBL/GenBank/DDBJ databases">
        <authorList>
            <person name="Waweru B."/>
        </authorList>
    </citation>
    <scope>NUCLEOTIDE SEQUENCE [LARGE SCALE GENOMIC DNA]</scope>
</reference>
<name>A0AAV1R9N3_9ROSI</name>
<sequence>MEKSVTSDGDAHLHWSRDYDLATKWSLLNPFAAFKQFVAYTANECNLDDTRLRNMCVRDKCPLARFHGLG</sequence>
<dbReference type="EMBL" id="CAWUPB010000905">
    <property type="protein sequence ID" value="CAK7329031.1"/>
    <property type="molecule type" value="Genomic_DNA"/>
</dbReference>
<evidence type="ECO:0000313" key="1">
    <source>
        <dbReference type="EMBL" id="CAK7329031.1"/>
    </source>
</evidence>
<organism evidence="1 2">
    <name type="scientific">Dovyalis caffra</name>
    <dbReference type="NCBI Taxonomy" id="77055"/>
    <lineage>
        <taxon>Eukaryota</taxon>
        <taxon>Viridiplantae</taxon>
        <taxon>Streptophyta</taxon>
        <taxon>Embryophyta</taxon>
        <taxon>Tracheophyta</taxon>
        <taxon>Spermatophyta</taxon>
        <taxon>Magnoliopsida</taxon>
        <taxon>eudicotyledons</taxon>
        <taxon>Gunneridae</taxon>
        <taxon>Pentapetalae</taxon>
        <taxon>rosids</taxon>
        <taxon>fabids</taxon>
        <taxon>Malpighiales</taxon>
        <taxon>Salicaceae</taxon>
        <taxon>Flacourtieae</taxon>
        <taxon>Dovyalis</taxon>
    </lineage>
</organism>
<comment type="caution">
    <text evidence="1">The sequence shown here is derived from an EMBL/GenBank/DDBJ whole genome shotgun (WGS) entry which is preliminary data.</text>
</comment>
<protein>
    <submittedName>
        <fullName evidence="1">Uncharacterized protein</fullName>
    </submittedName>
</protein>